<evidence type="ECO:0000256" key="4">
    <source>
        <dbReference type="ARBA" id="ARBA00023242"/>
    </source>
</evidence>
<organism evidence="7 8">
    <name type="scientific">Babesia ovis</name>
    <dbReference type="NCBI Taxonomy" id="5869"/>
    <lineage>
        <taxon>Eukaryota</taxon>
        <taxon>Sar</taxon>
        <taxon>Alveolata</taxon>
        <taxon>Apicomplexa</taxon>
        <taxon>Aconoidasida</taxon>
        <taxon>Piroplasmida</taxon>
        <taxon>Babesiidae</taxon>
        <taxon>Babesia</taxon>
    </lineage>
</organism>
<dbReference type="CDD" id="cd05796">
    <property type="entry name" value="Ribosomal_P0_like"/>
    <property type="match status" value="1"/>
</dbReference>
<dbReference type="InterPro" id="IPR001790">
    <property type="entry name" value="Ribosomal_uL10"/>
</dbReference>
<sequence length="221" mass="24540">MPKSKRSKEVRLTVVKKKAKERKLNLVEAIRAAIQSPDCFVYVVALNNQRNSPLKSLRAILQPGRLFYGKNKVMQLALGAKPETELLADLHKIAENIVGERALLVTPESPDVVKKKLEGYKVNDFAKAGNIATDTIILKPGDGSLDVFPGNMEPQFRQLGLPTTLKMGKIELLGDYLVCESGTPLTPNQARVLKVLGIRMALFETSIYCYWNNGSYREIGI</sequence>
<comment type="caution">
    <text evidence="7">The sequence shown here is derived from an EMBL/GenBank/DDBJ whole genome shotgun (WGS) entry which is preliminary data.</text>
</comment>
<evidence type="ECO:0000313" key="7">
    <source>
        <dbReference type="EMBL" id="GFE55406.1"/>
    </source>
</evidence>
<keyword evidence="3 5" id="KW-0963">Cytoplasm</keyword>
<dbReference type="GO" id="GO:0003723">
    <property type="term" value="F:RNA binding"/>
    <property type="evidence" value="ECO:0007669"/>
    <property type="project" value="TreeGrafter"/>
</dbReference>
<comment type="subcellular location">
    <subcellularLocation>
        <location evidence="5">Cytoplasm</location>
    </subcellularLocation>
    <subcellularLocation>
        <location evidence="5">Nucleus</location>
        <location evidence="5">Nucleolus</location>
    </subcellularLocation>
</comment>
<evidence type="ECO:0000259" key="6">
    <source>
        <dbReference type="Pfam" id="PF17777"/>
    </source>
</evidence>
<feature type="domain" description="Large ribosomal subunit protein uL10-like insertion" evidence="6">
    <location>
        <begin position="126"/>
        <end position="198"/>
    </location>
</feature>
<comment type="subunit">
    <text evidence="5">Associates with the pre-60S ribosomal particle.</text>
</comment>
<dbReference type="Proteomes" id="UP001057455">
    <property type="component" value="Unassembled WGS sequence"/>
</dbReference>
<evidence type="ECO:0000256" key="3">
    <source>
        <dbReference type="ARBA" id="ARBA00022490"/>
    </source>
</evidence>
<proteinExistence type="inferred from homology"/>
<dbReference type="GO" id="GO:0000027">
    <property type="term" value="P:ribosomal large subunit assembly"/>
    <property type="evidence" value="ECO:0007669"/>
    <property type="project" value="InterPro"/>
</dbReference>
<dbReference type="Pfam" id="PF00466">
    <property type="entry name" value="Ribosomal_L10"/>
    <property type="match status" value="1"/>
</dbReference>
<keyword evidence="8" id="KW-1185">Reference proteome</keyword>
<dbReference type="InterPro" id="IPR040637">
    <property type="entry name" value="Ribosomal_uL10-like_insert"/>
</dbReference>
<dbReference type="PANTHER" id="PTHR45841:SF1">
    <property type="entry name" value="MRNA TURNOVER PROTEIN 4 HOMOLOG"/>
    <property type="match status" value="1"/>
</dbReference>
<dbReference type="InterPro" id="IPR043164">
    <property type="entry name" value="Ribosomal_uL10-like_insert_sf"/>
</dbReference>
<dbReference type="InterPro" id="IPR051742">
    <property type="entry name" value="Ribosome_Assembly_uL10"/>
</dbReference>
<dbReference type="Gene3D" id="3.90.105.20">
    <property type="match status" value="1"/>
</dbReference>
<accession>A0A9W5WVY0</accession>
<protein>
    <recommendedName>
        <fullName evidence="5">Ribosome assembly factor mrt4</fullName>
    </recommendedName>
</protein>
<dbReference type="GO" id="GO:0030687">
    <property type="term" value="C:preribosome, large subunit precursor"/>
    <property type="evidence" value="ECO:0007669"/>
    <property type="project" value="TreeGrafter"/>
</dbReference>
<comment type="function">
    <text evidence="1 5">Component of the ribosome assembly machinery. Nuclear paralog of the ribosomal protein P0, it binds pre-60S subunits at an early stage of assembly in the nucleolus, and is replaced by P0 in cytoplasmic pre-60S subunits and mature 80S ribosomes.</text>
</comment>
<dbReference type="InterPro" id="IPR043141">
    <property type="entry name" value="Ribosomal_uL10-like_sf"/>
</dbReference>
<dbReference type="GO" id="GO:0006364">
    <property type="term" value="P:rRNA processing"/>
    <property type="evidence" value="ECO:0007669"/>
    <property type="project" value="TreeGrafter"/>
</dbReference>
<keyword evidence="4 5" id="KW-0539">Nucleus</keyword>
<evidence type="ECO:0000256" key="2">
    <source>
        <dbReference type="ARBA" id="ARBA00008889"/>
    </source>
</evidence>
<reference evidence="7" key="1">
    <citation type="submission" date="2019-12" db="EMBL/GenBank/DDBJ databases">
        <title>Genome sequence of Babesia ovis.</title>
        <authorList>
            <person name="Yamagishi J."/>
            <person name="Sevinc F."/>
            <person name="Xuan X."/>
        </authorList>
    </citation>
    <scope>NUCLEOTIDE SEQUENCE</scope>
    <source>
        <strain evidence="7">Selcuk</strain>
    </source>
</reference>
<dbReference type="SUPFAM" id="SSF160369">
    <property type="entry name" value="Ribosomal protein L10-like"/>
    <property type="match status" value="1"/>
</dbReference>
<dbReference type="AlphaFoldDB" id="A0A9W5WVY0"/>
<dbReference type="Pfam" id="PF17777">
    <property type="entry name" value="RL10P_insert"/>
    <property type="match status" value="1"/>
</dbReference>
<evidence type="ECO:0000256" key="1">
    <source>
        <dbReference type="ARBA" id="ARBA00004046"/>
    </source>
</evidence>
<gene>
    <name evidence="7" type="ORF">BaOVIS_028100</name>
</gene>
<comment type="similarity">
    <text evidence="2 5">Belongs to the universal ribosomal protein uL10 family.</text>
</comment>
<dbReference type="InterPro" id="IPR033867">
    <property type="entry name" value="Mrt4"/>
</dbReference>
<name>A0A9W5WVY0_BABOV</name>
<dbReference type="GO" id="GO:0005730">
    <property type="term" value="C:nucleolus"/>
    <property type="evidence" value="ECO:0007669"/>
    <property type="project" value="UniProtKB-SubCell"/>
</dbReference>
<dbReference type="PANTHER" id="PTHR45841">
    <property type="entry name" value="MRNA TURNOVER PROTEIN 4 MRTO4"/>
    <property type="match status" value="1"/>
</dbReference>
<dbReference type="GO" id="GO:0000956">
    <property type="term" value="P:nuclear-transcribed mRNA catabolic process"/>
    <property type="evidence" value="ECO:0007669"/>
    <property type="project" value="TreeGrafter"/>
</dbReference>
<dbReference type="GO" id="GO:0005737">
    <property type="term" value="C:cytoplasm"/>
    <property type="evidence" value="ECO:0007669"/>
    <property type="project" value="UniProtKB-SubCell"/>
</dbReference>
<evidence type="ECO:0000256" key="5">
    <source>
        <dbReference type="RuleBase" id="RU364039"/>
    </source>
</evidence>
<dbReference type="EMBL" id="BLIY01000020">
    <property type="protein sequence ID" value="GFE55406.1"/>
    <property type="molecule type" value="Genomic_DNA"/>
</dbReference>
<evidence type="ECO:0000313" key="8">
    <source>
        <dbReference type="Proteomes" id="UP001057455"/>
    </source>
</evidence>
<dbReference type="OrthoDB" id="10262308at2759"/>
<dbReference type="Gene3D" id="3.30.70.1730">
    <property type="match status" value="1"/>
</dbReference>
<keyword evidence="5" id="KW-0690">Ribosome biogenesis</keyword>